<dbReference type="Proteomes" id="UP001396334">
    <property type="component" value="Unassembled WGS sequence"/>
</dbReference>
<evidence type="ECO:0000256" key="1">
    <source>
        <dbReference type="SAM" id="MobiDB-lite"/>
    </source>
</evidence>
<reference evidence="2 3" key="1">
    <citation type="journal article" date="2024" name="G3 (Bethesda)">
        <title>Genome assembly of Hibiscus sabdariffa L. provides insights into metabolisms of medicinal natural products.</title>
        <authorList>
            <person name="Kim T."/>
        </authorList>
    </citation>
    <scope>NUCLEOTIDE SEQUENCE [LARGE SCALE GENOMIC DNA]</scope>
    <source>
        <strain evidence="2">TK-2024</strain>
        <tissue evidence="2">Old leaves</tissue>
    </source>
</reference>
<gene>
    <name evidence="2" type="ORF">V6N11_018203</name>
</gene>
<protein>
    <submittedName>
        <fullName evidence="2">Uncharacterized protein</fullName>
    </submittedName>
</protein>
<proteinExistence type="predicted"/>
<sequence>MLELGCIDSQNTTRCSENWGVGKKPITNKACSVSSSSSSSDGYSGQGATNIGNMKELNAEFFGNEKSSCGNQVGKESKRQQLREEEMIGVYSGQKTWADVVAKNGLGCETTEEHEDQVEGSVSKRDRPDPSNYDPSLMYRESVHIASVLDLGDIVDG</sequence>
<evidence type="ECO:0000313" key="3">
    <source>
        <dbReference type="Proteomes" id="UP001396334"/>
    </source>
</evidence>
<keyword evidence="3" id="KW-1185">Reference proteome</keyword>
<comment type="caution">
    <text evidence="2">The sequence shown here is derived from an EMBL/GenBank/DDBJ whole genome shotgun (WGS) entry which is preliminary data.</text>
</comment>
<evidence type="ECO:0000313" key="2">
    <source>
        <dbReference type="EMBL" id="KAK9033166.1"/>
    </source>
</evidence>
<feature type="region of interest" description="Disordered" evidence="1">
    <location>
        <begin position="108"/>
        <end position="136"/>
    </location>
</feature>
<name>A0ABR2T6Q8_9ROSI</name>
<dbReference type="EMBL" id="JBBPBN010000008">
    <property type="protein sequence ID" value="KAK9033166.1"/>
    <property type="molecule type" value="Genomic_DNA"/>
</dbReference>
<organism evidence="2 3">
    <name type="scientific">Hibiscus sabdariffa</name>
    <name type="common">roselle</name>
    <dbReference type="NCBI Taxonomy" id="183260"/>
    <lineage>
        <taxon>Eukaryota</taxon>
        <taxon>Viridiplantae</taxon>
        <taxon>Streptophyta</taxon>
        <taxon>Embryophyta</taxon>
        <taxon>Tracheophyta</taxon>
        <taxon>Spermatophyta</taxon>
        <taxon>Magnoliopsida</taxon>
        <taxon>eudicotyledons</taxon>
        <taxon>Gunneridae</taxon>
        <taxon>Pentapetalae</taxon>
        <taxon>rosids</taxon>
        <taxon>malvids</taxon>
        <taxon>Malvales</taxon>
        <taxon>Malvaceae</taxon>
        <taxon>Malvoideae</taxon>
        <taxon>Hibiscus</taxon>
    </lineage>
</organism>
<accession>A0ABR2T6Q8</accession>